<comment type="caution">
    <text evidence="1">The sequence shown here is derived from an EMBL/GenBank/DDBJ whole genome shotgun (WGS) entry which is preliminary data.</text>
</comment>
<proteinExistence type="predicted"/>
<name>A0ACC7RI96_9VIBR</name>
<protein>
    <submittedName>
        <fullName evidence="1">Uncharacterized protein</fullName>
    </submittedName>
</protein>
<evidence type="ECO:0000313" key="1">
    <source>
        <dbReference type="EMBL" id="MGI1900097.1"/>
    </source>
</evidence>
<organism evidence="1 2">
    <name type="scientific">Vibrio campbellii</name>
    <dbReference type="NCBI Taxonomy" id="680"/>
    <lineage>
        <taxon>Bacteria</taxon>
        <taxon>Pseudomonadati</taxon>
        <taxon>Pseudomonadota</taxon>
        <taxon>Gammaproteobacteria</taxon>
        <taxon>Vibrionales</taxon>
        <taxon>Vibrionaceae</taxon>
        <taxon>Vibrio</taxon>
    </lineage>
</organism>
<accession>A0ACC7RI96</accession>
<gene>
    <name evidence="1" type="ORF">REH74_021495</name>
</gene>
<reference evidence="1" key="1">
    <citation type="submission" date="2024-11" db="EMBL/GenBank/DDBJ databases">
        <title>Identification of new Vibrio campbellii strains harboring the pVA1 plasmid isolated from Penaeus vannamei postlarvae affected by outbreaks of acute hepatopancreatic necrosis disease (AHPND) in Mexico.</title>
        <authorList>
            <person name="Gomez-Gil B."/>
            <person name="Enciso-Ibarra J."/>
        </authorList>
    </citation>
    <scope>NUCLEOTIDE SEQUENCE</scope>
    <source>
        <strain evidence="1">M270204</strain>
    </source>
</reference>
<sequence length="264" mass="28905">MERVKAALAERDAEELRQKRAVQQENAYVSDSLLASQEAQKHSPQYAEGKSIAEIYGIPVHTEGLASQLALSDSIGLQCSLEEEMAKNHQHVMIVDLEDAHKILHNVWLDAGKNVAALAMSINTVKSWLKHAFVNGTRINMDGKKYPLNSFKSMQAGFSPQSRAANFKGAGALTFVVSASIATTDLIFKDDYHLVDWFGNVGSDMFKFMLQSAVGEAALFAAAFLGQPIIIGAIAVTATYVLIEWAWGEYKISQTIVERLEGAI</sequence>
<dbReference type="Proteomes" id="UP001354073">
    <property type="component" value="Unassembled WGS sequence"/>
</dbReference>
<dbReference type="EMBL" id="JAVHXJ020000146">
    <property type="protein sequence ID" value="MGI1900097.1"/>
    <property type="molecule type" value="Genomic_DNA"/>
</dbReference>
<evidence type="ECO:0000313" key="2">
    <source>
        <dbReference type="Proteomes" id="UP001354073"/>
    </source>
</evidence>